<dbReference type="Proteomes" id="UP001055811">
    <property type="component" value="Linkage Group LG01"/>
</dbReference>
<proteinExistence type="predicted"/>
<dbReference type="EMBL" id="CM042009">
    <property type="protein sequence ID" value="KAI3791479.1"/>
    <property type="molecule type" value="Genomic_DNA"/>
</dbReference>
<gene>
    <name evidence="1" type="ORF">L2E82_05249</name>
</gene>
<organism evidence="1 2">
    <name type="scientific">Cichorium intybus</name>
    <name type="common">Chicory</name>
    <dbReference type="NCBI Taxonomy" id="13427"/>
    <lineage>
        <taxon>Eukaryota</taxon>
        <taxon>Viridiplantae</taxon>
        <taxon>Streptophyta</taxon>
        <taxon>Embryophyta</taxon>
        <taxon>Tracheophyta</taxon>
        <taxon>Spermatophyta</taxon>
        <taxon>Magnoliopsida</taxon>
        <taxon>eudicotyledons</taxon>
        <taxon>Gunneridae</taxon>
        <taxon>Pentapetalae</taxon>
        <taxon>asterids</taxon>
        <taxon>campanulids</taxon>
        <taxon>Asterales</taxon>
        <taxon>Asteraceae</taxon>
        <taxon>Cichorioideae</taxon>
        <taxon>Cichorieae</taxon>
        <taxon>Cichoriinae</taxon>
        <taxon>Cichorium</taxon>
    </lineage>
</organism>
<keyword evidence="2" id="KW-1185">Reference proteome</keyword>
<evidence type="ECO:0000313" key="2">
    <source>
        <dbReference type="Proteomes" id="UP001055811"/>
    </source>
</evidence>
<name>A0ACB9H703_CICIN</name>
<comment type="caution">
    <text evidence="1">The sequence shown here is derived from an EMBL/GenBank/DDBJ whole genome shotgun (WGS) entry which is preliminary data.</text>
</comment>
<protein>
    <submittedName>
        <fullName evidence="1">Uncharacterized protein</fullName>
    </submittedName>
</protein>
<reference evidence="1 2" key="2">
    <citation type="journal article" date="2022" name="Mol. Ecol. Resour.">
        <title>The genomes of chicory, endive, great burdock and yacon provide insights into Asteraceae paleo-polyploidization history and plant inulin production.</title>
        <authorList>
            <person name="Fan W."/>
            <person name="Wang S."/>
            <person name="Wang H."/>
            <person name="Wang A."/>
            <person name="Jiang F."/>
            <person name="Liu H."/>
            <person name="Zhao H."/>
            <person name="Xu D."/>
            <person name="Zhang Y."/>
        </authorList>
    </citation>
    <scope>NUCLEOTIDE SEQUENCE [LARGE SCALE GENOMIC DNA]</scope>
    <source>
        <strain evidence="2">cv. Punajuju</strain>
        <tissue evidence="1">Leaves</tissue>
    </source>
</reference>
<evidence type="ECO:0000313" key="1">
    <source>
        <dbReference type="EMBL" id="KAI3791479.1"/>
    </source>
</evidence>
<reference evidence="2" key="1">
    <citation type="journal article" date="2022" name="Mol. Ecol. Resour.">
        <title>The genomes of chicory, endive, great burdock and yacon provide insights into Asteraceae palaeo-polyploidization history and plant inulin production.</title>
        <authorList>
            <person name="Fan W."/>
            <person name="Wang S."/>
            <person name="Wang H."/>
            <person name="Wang A."/>
            <person name="Jiang F."/>
            <person name="Liu H."/>
            <person name="Zhao H."/>
            <person name="Xu D."/>
            <person name="Zhang Y."/>
        </authorList>
    </citation>
    <scope>NUCLEOTIDE SEQUENCE [LARGE SCALE GENOMIC DNA]</scope>
    <source>
        <strain evidence="2">cv. Punajuju</strain>
    </source>
</reference>
<accession>A0ACB9H703</accession>
<sequence>MSSSTTTFAIFHIISIYLLILSPQQVVSAGRGYKHASVPSSNAIKTVSLEPTVQGFVTQKRPFFHGKEVSGCMPKGRRHSSAPSRYVNNQPLFHSLGCSTVARP</sequence>